<organism evidence="1 2">
    <name type="scientific">Bacillus selenitireducens (strain ATCC 700615 / DSM 15326 / MLS10)</name>
    <dbReference type="NCBI Taxonomy" id="439292"/>
    <lineage>
        <taxon>Bacteria</taxon>
        <taxon>Bacillati</taxon>
        <taxon>Bacillota</taxon>
        <taxon>Bacilli</taxon>
        <taxon>Bacillales</taxon>
        <taxon>Bacillaceae</taxon>
        <taxon>Salisediminibacterium</taxon>
    </lineage>
</organism>
<reference evidence="1" key="1">
    <citation type="submission" date="2009-10" db="EMBL/GenBank/DDBJ databases">
        <title>Complete sequence of Bacillus selenitireducens MLS10.</title>
        <authorList>
            <consortium name="US DOE Joint Genome Institute"/>
            <person name="Lucas S."/>
            <person name="Copeland A."/>
            <person name="Lapidus A."/>
            <person name="Glavina del Rio T."/>
            <person name="Dalin E."/>
            <person name="Tice H."/>
            <person name="Bruce D."/>
            <person name="Goodwin L."/>
            <person name="Pitluck S."/>
            <person name="Sims D."/>
            <person name="Brettin T."/>
            <person name="Detter J.C."/>
            <person name="Han C."/>
            <person name="Larimer F."/>
            <person name="Land M."/>
            <person name="Hauser L."/>
            <person name="Kyrpides N."/>
            <person name="Ovchinnikova G."/>
            <person name="Stolz J."/>
        </authorList>
    </citation>
    <scope>NUCLEOTIDE SEQUENCE [LARGE SCALE GENOMIC DNA]</scope>
    <source>
        <strain evidence="1">MLS10</strain>
    </source>
</reference>
<evidence type="ECO:0000313" key="1">
    <source>
        <dbReference type="EMBL" id="ADH98588.1"/>
    </source>
</evidence>
<dbReference type="AlphaFoldDB" id="D6Y0Y4"/>
<name>D6Y0Y4_BACIE</name>
<dbReference type="RefSeq" id="WP_013172012.1">
    <property type="nucleotide sequence ID" value="NC_014219.1"/>
</dbReference>
<accession>D6Y0Y4</accession>
<dbReference type="EMBL" id="CP001791">
    <property type="protein sequence ID" value="ADH98588.1"/>
    <property type="molecule type" value="Genomic_DNA"/>
</dbReference>
<gene>
    <name evidence="1" type="ordered locus">Bsel_1070</name>
</gene>
<dbReference type="Proteomes" id="UP000000271">
    <property type="component" value="Chromosome"/>
</dbReference>
<protein>
    <submittedName>
        <fullName evidence="1">Uncharacterized protein</fullName>
    </submittedName>
</protein>
<keyword evidence="2" id="KW-1185">Reference proteome</keyword>
<dbReference type="HOGENOM" id="CLU_2314521_0_0_9"/>
<dbReference type="KEGG" id="bse:Bsel_1070"/>
<sequence length="99" mass="11130">MEQVMDNENDLLIRNALSIIIEAQKDQLSLTKALINKINRMDHHTIKQNGFEEMENRVKCCESSLIELVSLTGLLATQLDCIGCSADTVYLTAPKLTKH</sequence>
<evidence type="ECO:0000313" key="2">
    <source>
        <dbReference type="Proteomes" id="UP000000271"/>
    </source>
</evidence>
<proteinExistence type="predicted"/>
<dbReference type="STRING" id="439292.Bsel_1070"/>